<feature type="compositionally biased region" description="Polar residues" evidence="1">
    <location>
        <begin position="235"/>
        <end position="253"/>
    </location>
</feature>
<evidence type="ECO:0000256" key="1">
    <source>
        <dbReference type="SAM" id="MobiDB-lite"/>
    </source>
</evidence>
<dbReference type="EMBL" id="FONN01000002">
    <property type="protein sequence ID" value="SFE34050.1"/>
    <property type="molecule type" value="Genomic_DNA"/>
</dbReference>
<gene>
    <name evidence="2" type="ORF">SAMN04487969_10231</name>
</gene>
<proteinExistence type="predicted"/>
<feature type="compositionally biased region" description="Basic residues" evidence="1">
    <location>
        <begin position="265"/>
        <end position="276"/>
    </location>
</feature>
<keyword evidence="3" id="KW-1185">Reference proteome</keyword>
<sequence length="276" mass="30901">MQSGEAHSMEISAEHDRMAFSHLEPAKLITLGTEVIRMIKNAEGLTIGLAVFIPIHRDSLDYLQALPVSRHYFATLSEQQLQPYRSAPDQPAGWYIYHVDLRKDSGIPSRTALMHLLLSLLMKQGTILFSSPLLYHQEIAKRMGFHQVEGATHFDFGPLLPSPTFLLDLRREKQRQYFDQLLQQVGVSSAPLLPEGIFGFTGKEREVALLVMSTKSIVEIAESLSVTQVIEEASRQNIQKSGSTRQNTASQETDGGRPRPLGACRQHRLNSRGSKI</sequence>
<accession>A0A1I1ZU39</accession>
<feature type="region of interest" description="Disordered" evidence="1">
    <location>
        <begin position="235"/>
        <end position="276"/>
    </location>
</feature>
<evidence type="ECO:0000313" key="3">
    <source>
        <dbReference type="Proteomes" id="UP000183410"/>
    </source>
</evidence>
<reference evidence="3" key="1">
    <citation type="submission" date="2016-10" db="EMBL/GenBank/DDBJ databases">
        <authorList>
            <person name="Varghese N."/>
            <person name="Submissions S."/>
        </authorList>
    </citation>
    <scope>NUCLEOTIDE SEQUENCE [LARGE SCALE GENOMIC DNA]</scope>
    <source>
        <strain evidence="3">CGMCC 1.10223</strain>
    </source>
</reference>
<dbReference type="Proteomes" id="UP000183410">
    <property type="component" value="Unassembled WGS sequence"/>
</dbReference>
<evidence type="ECO:0000313" key="2">
    <source>
        <dbReference type="EMBL" id="SFE34050.1"/>
    </source>
</evidence>
<dbReference type="AlphaFoldDB" id="A0A1I1ZU39"/>
<organism evidence="2 3">
    <name type="scientific">Paenibacillus algorifonticola</name>
    <dbReference type="NCBI Taxonomy" id="684063"/>
    <lineage>
        <taxon>Bacteria</taxon>
        <taxon>Bacillati</taxon>
        <taxon>Bacillota</taxon>
        <taxon>Bacilli</taxon>
        <taxon>Bacillales</taxon>
        <taxon>Paenibacillaceae</taxon>
        <taxon>Paenibacillus</taxon>
    </lineage>
</organism>
<name>A0A1I1ZU39_9BACL</name>
<protein>
    <submittedName>
        <fullName evidence="2">Uncharacterized protein</fullName>
    </submittedName>
</protein>